<feature type="transmembrane region" description="Helical" evidence="1">
    <location>
        <begin position="20"/>
        <end position="38"/>
    </location>
</feature>
<keyword evidence="1" id="KW-0812">Transmembrane</keyword>
<dbReference type="EMBL" id="CP119083">
    <property type="protein sequence ID" value="WEF34523.1"/>
    <property type="molecule type" value="Genomic_DNA"/>
</dbReference>
<reference evidence="2 3" key="1">
    <citation type="submission" date="2023-02" db="EMBL/GenBank/DDBJ databases">
        <title>Gemone sequence of Telluria chitinolytica ACM 3522T.</title>
        <authorList>
            <person name="Frediansyah A."/>
            <person name="Miess H."/>
            <person name="Gross H."/>
        </authorList>
    </citation>
    <scope>NUCLEOTIDE SEQUENCE [LARGE SCALE GENOMIC DNA]</scope>
    <source>
        <strain evidence="2 3">ACM 3522</strain>
    </source>
</reference>
<evidence type="ECO:0000313" key="3">
    <source>
        <dbReference type="Proteomes" id="UP001216510"/>
    </source>
</evidence>
<feature type="transmembrane region" description="Helical" evidence="1">
    <location>
        <begin position="44"/>
        <end position="64"/>
    </location>
</feature>
<feature type="transmembrane region" description="Helical" evidence="1">
    <location>
        <begin position="76"/>
        <end position="100"/>
    </location>
</feature>
<dbReference type="Proteomes" id="UP001216510">
    <property type="component" value="Chromosome"/>
</dbReference>
<keyword evidence="3" id="KW-1185">Reference proteome</keyword>
<protein>
    <submittedName>
        <fullName evidence="2">Uncharacterized protein</fullName>
    </submittedName>
</protein>
<proteinExistence type="predicted"/>
<keyword evidence="1" id="KW-0472">Membrane</keyword>
<evidence type="ECO:0000313" key="2">
    <source>
        <dbReference type="EMBL" id="WEF34523.1"/>
    </source>
</evidence>
<sequence length="106" mass="11684">MSSSPTPKKFVTRMLWASMLYPVPMISWLLFLATWPALWASGAALVLACVIGPACLAMPGFAMTRVWPRMDFYSRLFWGGCAAATLLPPMLFFSVVQFFAGANVMP</sequence>
<evidence type="ECO:0000256" key="1">
    <source>
        <dbReference type="SAM" id="Phobius"/>
    </source>
</evidence>
<dbReference type="RefSeq" id="WP_277417199.1">
    <property type="nucleotide sequence ID" value="NZ_CP119083.1"/>
</dbReference>
<accession>A0ABY8BGN9</accession>
<organism evidence="2 3">
    <name type="scientific">Pseudoduganella chitinolytica</name>
    <dbReference type="NCBI Taxonomy" id="34070"/>
    <lineage>
        <taxon>Bacteria</taxon>
        <taxon>Pseudomonadati</taxon>
        <taxon>Pseudomonadota</taxon>
        <taxon>Betaproteobacteria</taxon>
        <taxon>Burkholderiales</taxon>
        <taxon>Oxalobacteraceae</taxon>
        <taxon>Telluria group</taxon>
        <taxon>Pseudoduganella</taxon>
    </lineage>
</organism>
<gene>
    <name evidence="2" type="ORF">PX653_07095</name>
</gene>
<keyword evidence="1" id="KW-1133">Transmembrane helix</keyword>
<name>A0ABY8BGN9_9BURK</name>